<accession>A0A0M9AA87</accession>
<sequence>MMEKIRGRRRSKIEQRSNDIEGTKKNSRERRSHRGTGNEEGYRFCGEGVFSPRTRGWL</sequence>
<gene>
    <name evidence="2" type="ORF">WN51_09945</name>
</gene>
<evidence type="ECO:0000313" key="2">
    <source>
        <dbReference type="EMBL" id="KOX79133.1"/>
    </source>
</evidence>
<feature type="region of interest" description="Disordered" evidence="1">
    <location>
        <begin position="1"/>
        <end position="58"/>
    </location>
</feature>
<reference evidence="2 3" key="1">
    <citation type="submission" date="2015-07" db="EMBL/GenBank/DDBJ databases">
        <title>The genome of Melipona quadrifasciata.</title>
        <authorList>
            <person name="Pan H."/>
            <person name="Kapheim K."/>
        </authorList>
    </citation>
    <scope>NUCLEOTIDE SEQUENCE [LARGE SCALE GENOMIC DNA]</scope>
    <source>
        <strain evidence="2">0111107301</strain>
        <tissue evidence="2">Whole body</tissue>
    </source>
</reference>
<protein>
    <submittedName>
        <fullName evidence="2">Uncharacterized protein</fullName>
    </submittedName>
</protein>
<keyword evidence="3" id="KW-1185">Reference proteome</keyword>
<evidence type="ECO:0000256" key="1">
    <source>
        <dbReference type="SAM" id="MobiDB-lite"/>
    </source>
</evidence>
<evidence type="ECO:0000313" key="3">
    <source>
        <dbReference type="Proteomes" id="UP000053105"/>
    </source>
</evidence>
<dbReference type="AlphaFoldDB" id="A0A0M9AA87"/>
<organism evidence="2 3">
    <name type="scientific">Melipona quadrifasciata</name>
    <dbReference type="NCBI Taxonomy" id="166423"/>
    <lineage>
        <taxon>Eukaryota</taxon>
        <taxon>Metazoa</taxon>
        <taxon>Ecdysozoa</taxon>
        <taxon>Arthropoda</taxon>
        <taxon>Hexapoda</taxon>
        <taxon>Insecta</taxon>
        <taxon>Pterygota</taxon>
        <taxon>Neoptera</taxon>
        <taxon>Endopterygota</taxon>
        <taxon>Hymenoptera</taxon>
        <taxon>Apocrita</taxon>
        <taxon>Aculeata</taxon>
        <taxon>Apoidea</taxon>
        <taxon>Anthophila</taxon>
        <taxon>Apidae</taxon>
        <taxon>Melipona</taxon>
    </lineage>
</organism>
<feature type="compositionally biased region" description="Basic residues" evidence="1">
    <location>
        <begin position="1"/>
        <end position="11"/>
    </location>
</feature>
<name>A0A0M9AA87_9HYME</name>
<proteinExistence type="predicted"/>
<feature type="compositionally biased region" description="Basic and acidic residues" evidence="1">
    <location>
        <begin position="12"/>
        <end position="26"/>
    </location>
</feature>
<dbReference type="EMBL" id="KQ435715">
    <property type="protein sequence ID" value="KOX79133.1"/>
    <property type="molecule type" value="Genomic_DNA"/>
</dbReference>
<dbReference type="Proteomes" id="UP000053105">
    <property type="component" value="Unassembled WGS sequence"/>
</dbReference>